<reference evidence="2 3" key="1">
    <citation type="submission" date="2024-01" db="EMBL/GenBank/DDBJ databases">
        <title>The genomes of 5 underutilized Papilionoideae crops provide insights into root nodulation and disease resistanc.</title>
        <authorList>
            <person name="Jiang F."/>
        </authorList>
    </citation>
    <scope>NUCLEOTIDE SEQUENCE [LARGE SCALE GENOMIC DNA]</scope>
    <source>
        <strain evidence="2">LVBAO_FW01</strain>
        <tissue evidence="2">Leaves</tissue>
    </source>
</reference>
<sequence>MASRRVHGLTVSKWPGNQAEVKHVPEFTFRLWEHIGTSLDAKQAAAGEGAVAETGDDWRLAVDEVGERRTTSRGVRTSQFGPKRLPQIRGPAPARLAPASPSSRSPELRGRWRAEFMAVQRAHDISMEKRAYMQNLFNIMLLT</sequence>
<dbReference type="AlphaFoldDB" id="A0AAN9QTR8"/>
<evidence type="ECO:0000313" key="2">
    <source>
        <dbReference type="EMBL" id="KAK7350150.1"/>
    </source>
</evidence>
<name>A0AAN9QTR8_CANGL</name>
<gene>
    <name evidence="2" type="ORF">VNO77_08345</name>
</gene>
<evidence type="ECO:0000256" key="1">
    <source>
        <dbReference type="SAM" id="MobiDB-lite"/>
    </source>
</evidence>
<feature type="compositionally biased region" description="Low complexity" evidence="1">
    <location>
        <begin position="91"/>
        <end position="105"/>
    </location>
</feature>
<keyword evidence="3" id="KW-1185">Reference proteome</keyword>
<organism evidence="2 3">
    <name type="scientific">Canavalia gladiata</name>
    <name type="common">Sword bean</name>
    <name type="synonym">Dolichos gladiatus</name>
    <dbReference type="NCBI Taxonomy" id="3824"/>
    <lineage>
        <taxon>Eukaryota</taxon>
        <taxon>Viridiplantae</taxon>
        <taxon>Streptophyta</taxon>
        <taxon>Embryophyta</taxon>
        <taxon>Tracheophyta</taxon>
        <taxon>Spermatophyta</taxon>
        <taxon>Magnoliopsida</taxon>
        <taxon>eudicotyledons</taxon>
        <taxon>Gunneridae</taxon>
        <taxon>Pentapetalae</taxon>
        <taxon>rosids</taxon>
        <taxon>fabids</taxon>
        <taxon>Fabales</taxon>
        <taxon>Fabaceae</taxon>
        <taxon>Papilionoideae</taxon>
        <taxon>50 kb inversion clade</taxon>
        <taxon>NPAAA clade</taxon>
        <taxon>indigoferoid/millettioid clade</taxon>
        <taxon>Phaseoleae</taxon>
        <taxon>Canavalia</taxon>
    </lineage>
</organism>
<accession>A0AAN9QTR8</accession>
<feature type="region of interest" description="Disordered" evidence="1">
    <location>
        <begin position="67"/>
        <end position="108"/>
    </location>
</feature>
<proteinExistence type="predicted"/>
<dbReference type="EMBL" id="JAYMYQ010000002">
    <property type="protein sequence ID" value="KAK7350150.1"/>
    <property type="molecule type" value="Genomic_DNA"/>
</dbReference>
<evidence type="ECO:0000313" key="3">
    <source>
        <dbReference type="Proteomes" id="UP001367508"/>
    </source>
</evidence>
<protein>
    <submittedName>
        <fullName evidence="2">Uncharacterized protein</fullName>
    </submittedName>
</protein>
<comment type="caution">
    <text evidence="2">The sequence shown here is derived from an EMBL/GenBank/DDBJ whole genome shotgun (WGS) entry which is preliminary data.</text>
</comment>
<dbReference type="Proteomes" id="UP001367508">
    <property type="component" value="Unassembled WGS sequence"/>
</dbReference>